<comment type="caution">
    <text evidence="1">The sequence shown here is derived from an EMBL/GenBank/DDBJ whole genome shotgun (WGS) entry which is preliminary data.</text>
</comment>
<keyword evidence="2" id="KW-1185">Reference proteome</keyword>
<proteinExistence type="predicted"/>
<organism evidence="1 2">
    <name type="scientific">Eumeta variegata</name>
    <name type="common">Bagworm moth</name>
    <name type="synonym">Eumeta japonica</name>
    <dbReference type="NCBI Taxonomy" id="151549"/>
    <lineage>
        <taxon>Eukaryota</taxon>
        <taxon>Metazoa</taxon>
        <taxon>Ecdysozoa</taxon>
        <taxon>Arthropoda</taxon>
        <taxon>Hexapoda</taxon>
        <taxon>Insecta</taxon>
        <taxon>Pterygota</taxon>
        <taxon>Neoptera</taxon>
        <taxon>Endopterygota</taxon>
        <taxon>Lepidoptera</taxon>
        <taxon>Glossata</taxon>
        <taxon>Ditrysia</taxon>
        <taxon>Tineoidea</taxon>
        <taxon>Psychidae</taxon>
        <taxon>Oiketicinae</taxon>
        <taxon>Eumeta</taxon>
    </lineage>
</organism>
<gene>
    <name evidence="1" type="ORF">EVAR_4471_1</name>
</gene>
<dbReference type="OrthoDB" id="6931130at2759"/>
<dbReference type="AlphaFoldDB" id="A0A4C1T0T3"/>
<dbReference type="Proteomes" id="UP000299102">
    <property type="component" value="Unassembled WGS sequence"/>
</dbReference>
<evidence type="ECO:0000313" key="2">
    <source>
        <dbReference type="Proteomes" id="UP000299102"/>
    </source>
</evidence>
<evidence type="ECO:0000313" key="1">
    <source>
        <dbReference type="EMBL" id="GBP07058.1"/>
    </source>
</evidence>
<protein>
    <submittedName>
        <fullName evidence="1">Uncharacterized protein</fullName>
    </submittedName>
</protein>
<accession>A0A4C1T0T3</accession>
<dbReference type="EMBL" id="BGZK01000024">
    <property type="protein sequence ID" value="GBP07058.1"/>
    <property type="molecule type" value="Genomic_DNA"/>
</dbReference>
<sequence>MSKVVVGTNDCKRHYNQIEFWIELAYGRNQGWTSDDPCDIAAGDHWFTLLSAQKAELEPIDFNASLFSSSPFFASSVGRRPLKINLSTEFPQRLRAAAVSLLLGRIGRWNGREIDASQAERVGRSCLSIGCSALSLARSAQAEFDIESCFFVRAAGVHPFL</sequence>
<name>A0A4C1T0T3_EUMVA</name>
<reference evidence="1 2" key="1">
    <citation type="journal article" date="2019" name="Commun. Biol.">
        <title>The bagworm genome reveals a unique fibroin gene that provides high tensile strength.</title>
        <authorList>
            <person name="Kono N."/>
            <person name="Nakamura H."/>
            <person name="Ohtoshi R."/>
            <person name="Tomita M."/>
            <person name="Numata K."/>
            <person name="Arakawa K."/>
        </authorList>
    </citation>
    <scope>NUCLEOTIDE SEQUENCE [LARGE SCALE GENOMIC DNA]</scope>
</reference>